<dbReference type="InterPro" id="IPR047928">
    <property type="entry name" value="Perm_prefix_1"/>
</dbReference>
<feature type="transmembrane region" description="Helical" evidence="1">
    <location>
        <begin position="78"/>
        <end position="100"/>
    </location>
</feature>
<keyword evidence="1" id="KW-0812">Transmembrane</keyword>
<gene>
    <name evidence="2" type="ORF">H9913_00920</name>
</gene>
<dbReference type="Pfam" id="PF22564">
    <property type="entry name" value="HAAS"/>
    <property type="match status" value="1"/>
</dbReference>
<keyword evidence="1" id="KW-1133">Transmembrane helix</keyword>
<name>A0A9D2R4Z3_9FIRM</name>
<comment type="caution">
    <text evidence="2">The sequence shown here is derived from an EMBL/GenBank/DDBJ whole genome shotgun (WGS) entry which is preliminary data.</text>
</comment>
<feature type="transmembrane region" description="Helical" evidence="1">
    <location>
        <begin position="376"/>
        <end position="398"/>
    </location>
</feature>
<reference evidence="2" key="2">
    <citation type="submission" date="2021-04" db="EMBL/GenBank/DDBJ databases">
        <authorList>
            <person name="Gilroy R."/>
        </authorList>
    </citation>
    <scope>NUCLEOTIDE SEQUENCE</scope>
    <source>
        <strain evidence="2">ChiW19-6364</strain>
    </source>
</reference>
<organism evidence="2 3">
    <name type="scientific">Candidatus Blautia stercoripullorum</name>
    <dbReference type="NCBI Taxonomy" id="2838502"/>
    <lineage>
        <taxon>Bacteria</taxon>
        <taxon>Bacillati</taxon>
        <taxon>Bacillota</taxon>
        <taxon>Clostridia</taxon>
        <taxon>Lachnospirales</taxon>
        <taxon>Lachnospiraceae</taxon>
        <taxon>Blautia</taxon>
    </lineage>
</organism>
<reference evidence="2" key="1">
    <citation type="journal article" date="2021" name="PeerJ">
        <title>Extensive microbial diversity within the chicken gut microbiome revealed by metagenomics and culture.</title>
        <authorList>
            <person name="Gilroy R."/>
            <person name="Ravi A."/>
            <person name="Getino M."/>
            <person name="Pursley I."/>
            <person name="Horton D.L."/>
            <person name="Alikhan N.F."/>
            <person name="Baker D."/>
            <person name="Gharbi K."/>
            <person name="Hall N."/>
            <person name="Watson M."/>
            <person name="Adriaenssens E.M."/>
            <person name="Foster-Nyarko E."/>
            <person name="Jarju S."/>
            <person name="Secka A."/>
            <person name="Antonio M."/>
            <person name="Oren A."/>
            <person name="Chaudhuri R.R."/>
            <person name="La Ragione R."/>
            <person name="Hildebrand F."/>
            <person name="Pallen M.J."/>
        </authorList>
    </citation>
    <scope>NUCLEOTIDE SEQUENCE</scope>
    <source>
        <strain evidence="2">ChiW19-6364</strain>
    </source>
</reference>
<evidence type="ECO:0000313" key="2">
    <source>
        <dbReference type="EMBL" id="HJD38563.1"/>
    </source>
</evidence>
<feature type="transmembrane region" description="Helical" evidence="1">
    <location>
        <begin position="340"/>
        <end position="364"/>
    </location>
</feature>
<feature type="transmembrane region" description="Helical" evidence="1">
    <location>
        <begin position="258"/>
        <end position="277"/>
    </location>
</feature>
<sequence>MEVYEYLDQVEKQIRQEAVREEIRTELRQHIEDQADFYQESGMSRKEAVERAVEDMGDPVETGVQLDMVHQPQLDKKLMFAVALLLATEAILQIFFYLRIERQPTVFSTVAMIMFGLIDFLWMLMFATRSFFSHKFHEASTWFSMWLSIAILGAVFGGTGISVAERVGLTSPEVLQRMASMLITMFPAMYGGMVFGYREKKKGFLKLMVIFAADLLLGLLIGGGICMALLAPAHMALLTIGIKKSWYGEKGKQLLGRMWIFSGILSLTGILVSAYQYGGRQLWKDNIHSYLETPDLPGILKALAGEYFPVSLCVCAAAILGFFLWLILDIRKLANNLCRMLCLGVLGGFLIQTLYSLACLAGLGPYEYVFFPLLSVWYSGMGAVHWYHYWFLGIFLNCHKSDRIIPKKMK</sequence>
<proteinExistence type="predicted"/>
<accession>A0A9D2R4Z3</accession>
<dbReference type="EMBL" id="DWUX01000012">
    <property type="protein sequence ID" value="HJD38563.1"/>
    <property type="molecule type" value="Genomic_DNA"/>
</dbReference>
<feature type="transmembrane region" description="Helical" evidence="1">
    <location>
        <begin position="106"/>
        <end position="127"/>
    </location>
</feature>
<dbReference type="AlphaFoldDB" id="A0A9D2R4Z3"/>
<dbReference type="NCBIfam" id="NF038403">
    <property type="entry name" value="perm_prefix_1"/>
    <property type="match status" value="1"/>
</dbReference>
<evidence type="ECO:0000256" key="1">
    <source>
        <dbReference type="SAM" id="Phobius"/>
    </source>
</evidence>
<protein>
    <submittedName>
        <fullName evidence="2">Uncharacterized protein</fullName>
    </submittedName>
</protein>
<dbReference type="Proteomes" id="UP000823850">
    <property type="component" value="Unassembled WGS sequence"/>
</dbReference>
<evidence type="ECO:0000313" key="3">
    <source>
        <dbReference type="Proteomes" id="UP000823850"/>
    </source>
</evidence>
<feature type="transmembrane region" description="Helical" evidence="1">
    <location>
        <begin position="139"/>
        <end position="158"/>
    </location>
</feature>
<keyword evidence="1" id="KW-0472">Membrane</keyword>
<feature type="transmembrane region" description="Helical" evidence="1">
    <location>
        <begin position="307"/>
        <end position="328"/>
    </location>
</feature>
<feature type="transmembrane region" description="Helical" evidence="1">
    <location>
        <begin position="178"/>
        <end position="197"/>
    </location>
</feature>